<keyword evidence="1" id="KW-0472">Membrane</keyword>
<dbReference type="EMBL" id="VSSQ01000050">
    <property type="protein sequence ID" value="MPL69950.1"/>
    <property type="molecule type" value="Genomic_DNA"/>
</dbReference>
<gene>
    <name evidence="3" type="ORF">SDC9_15701</name>
</gene>
<comment type="caution">
    <text evidence="3">The sequence shown here is derived from an EMBL/GenBank/DDBJ whole genome shotgun (WGS) entry which is preliminary data.</text>
</comment>
<name>A0A644TST1_9ZZZZ</name>
<dbReference type="InterPro" id="IPR001173">
    <property type="entry name" value="Glyco_trans_2-like"/>
</dbReference>
<evidence type="ECO:0000313" key="3">
    <source>
        <dbReference type="EMBL" id="MPL69950.1"/>
    </source>
</evidence>
<dbReference type="AlphaFoldDB" id="A0A644TST1"/>
<feature type="domain" description="Glycosyltransferase 2-like" evidence="2">
    <location>
        <begin position="4"/>
        <end position="154"/>
    </location>
</feature>
<evidence type="ECO:0000256" key="1">
    <source>
        <dbReference type="SAM" id="Phobius"/>
    </source>
</evidence>
<dbReference type="SUPFAM" id="SSF53448">
    <property type="entry name" value="Nucleotide-diphospho-sugar transferases"/>
    <property type="match status" value="1"/>
</dbReference>
<feature type="transmembrane region" description="Helical" evidence="1">
    <location>
        <begin position="354"/>
        <end position="372"/>
    </location>
</feature>
<feature type="transmembrane region" description="Helical" evidence="1">
    <location>
        <begin position="322"/>
        <end position="342"/>
    </location>
</feature>
<dbReference type="Pfam" id="PF00535">
    <property type="entry name" value="Glycos_transf_2"/>
    <property type="match status" value="1"/>
</dbReference>
<keyword evidence="1" id="KW-0812">Transmembrane</keyword>
<protein>
    <recommendedName>
        <fullName evidence="2">Glycosyltransferase 2-like domain-containing protein</fullName>
    </recommendedName>
</protein>
<dbReference type="InterPro" id="IPR029044">
    <property type="entry name" value="Nucleotide-diphossugar_trans"/>
</dbReference>
<feature type="transmembrane region" description="Helical" evidence="1">
    <location>
        <begin position="378"/>
        <end position="401"/>
    </location>
</feature>
<feature type="transmembrane region" description="Helical" evidence="1">
    <location>
        <begin position="291"/>
        <end position="310"/>
    </location>
</feature>
<dbReference type="Gene3D" id="3.90.550.10">
    <property type="entry name" value="Spore Coat Polysaccharide Biosynthesis Protein SpsA, Chain A"/>
    <property type="match status" value="1"/>
</dbReference>
<reference evidence="3" key="1">
    <citation type="submission" date="2019-08" db="EMBL/GenBank/DDBJ databases">
        <authorList>
            <person name="Kucharzyk K."/>
            <person name="Murdoch R.W."/>
            <person name="Higgins S."/>
            <person name="Loffler F."/>
        </authorList>
    </citation>
    <scope>NUCLEOTIDE SEQUENCE</scope>
</reference>
<organism evidence="3">
    <name type="scientific">bioreactor metagenome</name>
    <dbReference type="NCBI Taxonomy" id="1076179"/>
    <lineage>
        <taxon>unclassified sequences</taxon>
        <taxon>metagenomes</taxon>
        <taxon>ecological metagenomes</taxon>
    </lineage>
</organism>
<proteinExistence type="predicted"/>
<accession>A0A644TST1</accession>
<dbReference type="PANTHER" id="PTHR43179:SF7">
    <property type="entry name" value="RHAMNOSYLTRANSFERASE WBBL"/>
    <property type="match status" value="1"/>
</dbReference>
<evidence type="ECO:0000259" key="2">
    <source>
        <dbReference type="Pfam" id="PF00535"/>
    </source>
</evidence>
<sequence length="654" mass="75097">MKLSIVIVNYNVAYFLEHCLYSVRNALKGIEAEIFVVDNNSVDNSIAMLKEKFPEVILIANKDNVGFSRANNQAIRISKGEYVLILNPDTVVEEDTFAKCISFMDSHKDCGALGVKMIDGSGKFLKESKRGFPSPWTSFCKMSGLTSLFPHSKKYANYYMGHLSEDEVNEVDILAGAYMMMRKECLDKVGLLDEDYFMYGEDIDLSYRITKGGYKNYYFPKARIIHYKGESTKKASMNYVYTFYNAMVIFAQKHLTKKQTKLFSTLIKLAIWLRAGFAFCSRIFKNSLLPLLDFVLVYLAYYLLVSWWSVNIWEDANYYPLQYIYIVVPIYIFIWLLSIYLSGGYSKPIRIPKIISGVFFGMITILVFYSLLPEQLRYSRALVLLGAVVSLFIIISIRLVYRYFSTGSWLPKDERRKRYIIIGDETEAVRVADLLRTTDAQAEFIGLTKEDDKETDNPNFVGNISQIKEIIKIYQINEVIFCAKSISQQRIISTMAELKANNLHFIIAPPETDFIIGSNTINTPTDLYVISVNSISDDDNKRKKRLLDITLALFTLLFSPILCFTIKRPIGLWKNTFSVLFGSKTWIGYSNTSTISNNSLPKIKKGILTTQDSLDKKDVDLSTLNRLNLLYARNYRLQSDFNTFIKAFREIGRN</sequence>
<dbReference type="PANTHER" id="PTHR43179">
    <property type="entry name" value="RHAMNOSYLTRANSFERASE WBBL"/>
    <property type="match status" value="1"/>
</dbReference>
<dbReference type="Pfam" id="PF13727">
    <property type="entry name" value="CoA_binding_3"/>
    <property type="match status" value="1"/>
</dbReference>
<feature type="transmembrane region" description="Helical" evidence="1">
    <location>
        <begin position="546"/>
        <end position="567"/>
    </location>
</feature>
<dbReference type="Gene3D" id="3.40.50.720">
    <property type="entry name" value="NAD(P)-binding Rossmann-like Domain"/>
    <property type="match status" value="1"/>
</dbReference>
<keyword evidence="1" id="KW-1133">Transmembrane helix</keyword>
<dbReference type="CDD" id="cd04186">
    <property type="entry name" value="GT_2_like_c"/>
    <property type="match status" value="1"/>
</dbReference>